<reference evidence="1" key="1">
    <citation type="submission" date="2018-11" db="EMBL/GenBank/DDBJ databases">
        <authorList>
            <person name="Alioto T."/>
            <person name="Alioto T."/>
        </authorList>
    </citation>
    <scope>NUCLEOTIDE SEQUENCE</scope>
</reference>
<proteinExistence type="predicted"/>
<dbReference type="AlphaFoldDB" id="A0A8B6DXM0"/>
<dbReference type="Proteomes" id="UP000596742">
    <property type="component" value="Unassembled WGS sequence"/>
</dbReference>
<feature type="non-terminal residue" evidence="1">
    <location>
        <position position="101"/>
    </location>
</feature>
<gene>
    <name evidence="1" type="ORF">MGAL_10B040956</name>
</gene>
<dbReference type="EMBL" id="UYJE01004187">
    <property type="protein sequence ID" value="VDI25823.1"/>
    <property type="molecule type" value="Genomic_DNA"/>
</dbReference>
<protein>
    <submittedName>
        <fullName evidence="1">Uncharacterized protein</fullName>
    </submittedName>
</protein>
<evidence type="ECO:0000313" key="2">
    <source>
        <dbReference type="Proteomes" id="UP000596742"/>
    </source>
</evidence>
<comment type="caution">
    <text evidence="1">The sequence shown here is derived from an EMBL/GenBank/DDBJ whole genome shotgun (WGS) entry which is preliminary data.</text>
</comment>
<name>A0A8B6DXM0_MYTGA</name>
<sequence>MSRWAYHTLCSFKTTQRTVERNKNKVFLENGYDVKFDELQELIETDTEIETTNVSFTKNKRRITTDSMKYLIKSASEKDEGLYIYTFGPNNMQLKFDVIVV</sequence>
<accession>A0A8B6DXM0</accession>
<organism evidence="1 2">
    <name type="scientific">Mytilus galloprovincialis</name>
    <name type="common">Mediterranean mussel</name>
    <dbReference type="NCBI Taxonomy" id="29158"/>
    <lineage>
        <taxon>Eukaryota</taxon>
        <taxon>Metazoa</taxon>
        <taxon>Spiralia</taxon>
        <taxon>Lophotrochozoa</taxon>
        <taxon>Mollusca</taxon>
        <taxon>Bivalvia</taxon>
        <taxon>Autobranchia</taxon>
        <taxon>Pteriomorphia</taxon>
        <taxon>Mytilida</taxon>
        <taxon>Mytiloidea</taxon>
        <taxon>Mytilidae</taxon>
        <taxon>Mytilinae</taxon>
        <taxon>Mytilus</taxon>
    </lineage>
</organism>
<keyword evidence="2" id="KW-1185">Reference proteome</keyword>
<evidence type="ECO:0000313" key="1">
    <source>
        <dbReference type="EMBL" id="VDI25823.1"/>
    </source>
</evidence>